<dbReference type="EMBL" id="BARV01007729">
    <property type="protein sequence ID" value="GAI11942.1"/>
    <property type="molecule type" value="Genomic_DNA"/>
</dbReference>
<evidence type="ECO:0000313" key="2">
    <source>
        <dbReference type="EMBL" id="GAI11942.1"/>
    </source>
</evidence>
<protein>
    <submittedName>
        <fullName evidence="2">Uncharacterized protein</fullName>
    </submittedName>
</protein>
<dbReference type="AlphaFoldDB" id="X1KXX5"/>
<keyword evidence="1" id="KW-0812">Transmembrane</keyword>
<sequence length="114" mass="12690">MLVLGMIIKVPFSIFILFFKYLTASIPAISFPCVPAKIIIIGLLIEVCIIYAGVSLSVPVQIYSIEVDDGKAIWGKQINININAMNITLKNLFLDINLKFTLFYNCISILAYSV</sequence>
<evidence type="ECO:0000256" key="1">
    <source>
        <dbReference type="SAM" id="Phobius"/>
    </source>
</evidence>
<feature type="transmembrane region" description="Helical" evidence="1">
    <location>
        <begin position="34"/>
        <end position="54"/>
    </location>
</feature>
<comment type="caution">
    <text evidence="2">The sequence shown here is derived from an EMBL/GenBank/DDBJ whole genome shotgun (WGS) entry which is preliminary data.</text>
</comment>
<organism evidence="2">
    <name type="scientific">marine sediment metagenome</name>
    <dbReference type="NCBI Taxonomy" id="412755"/>
    <lineage>
        <taxon>unclassified sequences</taxon>
        <taxon>metagenomes</taxon>
        <taxon>ecological metagenomes</taxon>
    </lineage>
</organism>
<gene>
    <name evidence="2" type="ORF">S06H3_15691</name>
</gene>
<accession>X1KXX5</accession>
<keyword evidence="1" id="KW-1133">Transmembrane helix</keyword>
<reference evidence="2" key="1">
    <citation type="journal article" date="2014" name="Front. Microbiol.">
        <title>High frequency of phylogenetically diverse reductive dehalogenase-homologous genes in deep subseafloor sedimentary metagenomes.</title>
        <authorList>
            <person name="Kawai M."/>
            <person name="Futagami T."/>
            <person name="Toyoda A."/>
            <person name="Takaki Y."/>
            <person name="Nishi S."/>
            <person name="Hori S."/>
            <person name="Arai W."/>
            <person name="Tsubouchi T."/>
            <person name="Morono Y."/>
            <person name="Uchiyama I."/>
            <person name="Ito T."/>
            <person name="Fujiyama A."/>
            <person name="Inagaki F."/>
            <person name="Takami H."/>
        </authorList>
    </citation>
    <scope>NUCLEOTIDE SEQUENCE</scope>
    <source>
        <strain evidence="2">Expedition CK06-06</strain>
    </source>
</reference>
<proteinExistence type="predicted"/>
<keyword evidence="1" id="KW-0472">Membrane</keyword>
<name>X1KXX5_9ZZZZ</name>